<evidence type="ECO:0000313" key="2">
    <source>
        <dbReference type="Proteomes" id="UP001151133"/>
    </source>
</evidence>
<dbReference type="EMBL" id="JAOZEV010000016">
    <property type="protein sequence ID" value="MCV9933994.1"/>
    <property type="molecule type" value="Genomic_DNA"/>
</dbReference>
<proteinExistence type="predicted"/>
<dbReference type="RefSeq" id="WP_264288191.1">
    <property type="nucleotide sequence ID" value="NZ_JAOZEV010000016.1"/>
</dbReference>
<accession>A0A9X3C9C5</accession>
<name>A0A9X3C9C5_9FLAO</name>
<evidence type="ECO:0000313" key="1">
    <source>
        <dbReference type="EMBL" id="MCV9933994.1"/>
    </source>
</evidence>
<gene>
    <name evidence="1" type="ORF">OIU80_17060</name>
</gene>
<comment type="caution">
    <text evidence="1">The sequence shown here is derived from an EMBL/GenBank/DDBJ whole genome shotgun (WGS) entry which is preliminary data.</text>
</comment>
<organism evidence="1 2">
    <name type="scientific">Flavobacterium frigoritolerans</name>
    <dbReference type="NCBI Taxonomy" id="2987686"/>
    <lineage>
        <taxon>Bacteria</taxon>
        <taxon>Pseudomonadati</taxon>
        <taxon>Bacteroidota</taxon>
        <taxon>Flavobacteriia</taxon>
        <taxon>Flavobacteriales</taxon>
        <taxon>Flavobacteriaceae</taxon>
        <taxon>Flavobacterium</taxon>
    </lineage>
</organism>
<protein>
    <submittedName>
        <fullName evidence="1">Uncharacterized protein</fullName>
    </submittedName>
</protein>
<sequence length="614" mass="71965">MNRIVLILMGFSLSVFSQNKEPSKEEKEMIYKITYEISKATFKVPDFPFKKVNRRIDEIQKKIIQSEEVINSSVDTLISRGVLKLEKSEYGYDLLFNSRFPSYYKENEEVYIVDFHPVTSKLFNLKKELIEIKNVGGTSFGSEFMGKYKNGKVTNLNYTTLRKQDQVNNAVNFKNNNELSEIQGSVIYNIKFITDYSQVKLSQKDIGSKFRLNDIEYKLIDIINNVVLIEVVDSKNLDRNNKIHLINYDEIGNVLVNYSDKEVAELKKKNKKINDKRAGYSDLSGNVNKRVFDAFKANPAMTFEEYQKTFTIDDIVNQEGKYIFIETIAPIKNDFVLYEPIYGIERTFEMIPNLKEPEPKKMMAADYNAPQLSAEWDEKLFGNIKEYTENFYYAIKKNGKYVKGKMQNYTTYKKNSNGEFVKDEMFPKKSDYPENKYNSLKQKIESIMYDDEENVLGKTIYSYGPENKVLEEKSYSSDNDTLRNVVKYEYNKNRIIKTSFSYDYQGGETQLTESQDELVYDEKGNLIEEHSKNNKEDSVYLDEMVIYRKYNSENRRIEESSSDSFFGDGKIKLTTKLEYLKIDNQKNWTEMFFEGSLSSEKSEASFVERIFVYE</sequence>
<keyword evidence="2" id="KW-1185">Reference proteome</keyword>
<dbReference type="AlphaFoldDB" id="A0A9X3C9C5"/>
<reference evidence="1" key="1">
    <citation type="submission" date="2022-10" db="EMBL/GenBank/DDBJ databases">
        <title>Two novel species of Flavobacterium.</title>
        <authorList>
            <person name="Liu Q."/>
            <person name="Xin Y.-H."/>
        </authorList>
    </citation>
    <scope>NUCLEOTIDE SEQUENCE</scope>
    <source>
        <strain evidence="1">LS1R47</strain>
    </source>
</reference>
<dbReference type="Proteomes" id="UP001151133">
    <property type="component" value="Unassembled WGS sequence"/>
</dbReference>